<reference evidence="2" key="1">
    <citation type="journal article" date="2019" name="Int. J. Syst. Evol. Microbiol.">
        <title>The Global Catalogue of Microorganisms (GCM) 10K type strain sequencing project: providing services to taxonomists for standard genome sequencing and annotation.</title>
        <authorList>
            <consortium name="The Broad Institute Genomics Platform"/>
            <consortium name="The Broad Institute Genome Sequencing Center for Infectious Disease"/>
            <person name="Wu L."/>
            <person name="Ma J."/>
        </authorList>
    </citation>
    <scope>NUCLEOTIDE SEQUENCE [LARGE SCALE GENOMIC DNA]</scope>
    <source>
        <strain evidence="2">CGMCC 4.7304</strain>
    </source>
</reference>
<dbReference type="SUPFAM" id="SSF47240">
    <property type="entry name" value="Ferritin-like"/>
    <property type="match status" value="1"/>
</dbReference>
<dbReference type="InterPro" id="IPR009078">
    <property type="entry name" value="Ferritin-like_SF"/>
</dbReference>
<organism evidence="1 2">
    <name type="scientific">Streptomyces gamaensis</name>
    <dbReference type="NCBI Taxonomy" id="1763542"/>
    <lineage>
        <taxon>Bacteria</taxon>
        <taxon>Bacillati</taxon>
        <taxon>Actinomycetota</taxon>
        <taxon>Actinomycetes</taxon>
        <taxon>Kitasatosporales</taxon>
        <taxon>Streptomycetaceae</taxon>
        <taxon>Streptomyces</taxon>
    </lineage>
</organism>
<protein>
    <submittedName>
        <fullName evidence="1">Diiron oxygenase</fullName>
    </submittedName>
</protein>
<name>A0ABW0YU22_9ACTN</name>
<dbReference type="Gene3D" id="1.10.620.20">
    <property type="entry name" value="Ribonucleotide Reductase, subunit A"/>
    <property type="match status" value="1"/>
</dbReference>
<dbReference type="Proteomes" id="UP001596083">
    <property type="component" value="Unassembled WGS sequence"/>
</dbReference>
<sequence>MPLFSTARQDLARFANAHNLLQAGVQSVRSDSYRSRFGRWEERASVRAKPQRALREEDEGRLYFPPEFVPVVSHPLVRERGQECAERILVHRLHHYLYFTVELEQVAVIPISSKISRGRAGLHLPEKMKEDAFKITTDEAWHAQFTYDMLKQVERRTGVPAHMPETPQFVESLDRIHRRIDPDLKGLDELVFAVVSETLISNMLGEIPRDERLPVAVRELVADHAEDEGKHHAYFSSLLEYLWPALSRDQRRRIGPLIPELIFTFLEPDYRSMSYGLHETGFTAPEIDRIIHESYLRDDVNKTIGEAAQATIHYFRMIGVMDDPGTRDAFLASGLAADL</sequence>
<dbReference type="EMBL" id="JBHSPB010000004">
    <property type="protein sequence ID" value="MFC5720051.1"/>
    <property type="molecule type" value="Genomic_DNA"/>
</dbReference>
<gene>
    <name evidence="1" type="ORF">ACFP1Z_07700</name>
</gene>
<dbReference type="RefSeq" id="WP_390315159.1">
    <property type="nucleotide sequence ID" value="NZ_JBHSPB010000004.1"/>
</dbReference>
<accession>A0ABW0YU22</accession>
<dbReference type="Pfam" id="PF11583">
    <property type="entry name" value="AurF"/>
    <property type="match status" value="1"/>
</dbReference>
<dbReference type="InterPro" id="IPR025859">
    <property type="entry name" value="AurF/CmlI"/>
</dbReference>
<keyword evidence="2" id="KW-1185">Reference proteome</keyword>
<proteinExistence type="predicted"/>
<comment type="caution">
    <text evidence="1">The sequence shown here is derived from an EMBL/GenBank/DDBJ whole genome shotgun (WGS) entry which is preliminary data.</text>
</comment>
<evidence type="ECO:0000313" key="1">
    <source>
        <dbReference type="EMBL" id="MFC5720051.1"/>
    </source>
</evidence>
<evidence type="ECO:0000313" key="2">
    <source>
        <dbReference type="Proteomes" id="UP001596083"/>
    </source>
</evidence>
<dbReference type="InterPro" id="IPR012348">
    <property type="entry name" value="RNR-like"/>
</dbReference>